<evidence type="ECO:0000313" key="4">
    <source>
        <dbReference type="Proteomes" id="UP001054837"/>
    </source>
</evidence>
<organism evidence="3 4">
    <name type="scientific">Caerostris darwini</name>
    <dbReference type="NCBI Taxonomy" id="1538125"/>
    <lineage>
        <taxon>Eukaryota</taxon>
        <taxon>Metazoa</taxon>
        <taxon>Ecdysozoa</taxon>
        <taxon>Arthropoda</taxon>
        <taxon>Chelicerata</taxon>
        <taxon>Arachnida</taxon>
        <taxon>Araneae</taxon>
        <taxon>Araneomorphae</taxon>
        <taxon>Entelegynae</taxon>
        <taxon>Araneoidea</taxon>
        <taxon>Araneidae</taxon>
        <taxon>Caerostris</taxon>
    </lineage>
</organism>
<reference evidence="3 4" key="1">
    <citation type="submission" date="2021-06" db="EMBL/GenBank/DDBJ databases">
        <title>Caerostris darwini draft genome.</title>
        <authorList>
            <person name="Kono N."/>
            <person name="Arakawa K."/>
        </authorList>
    </citation>
    <scope>NUCLEOTIDE SEQUENCE [LARGE SCALE GENOMIC DNA]</scope>
</reference>
<feature type="region of interest" description="Disordered" evidence="1">
    <location>
        <begin position="53"/>
        <end position="76"/>
    </location>
</feature>
<feature type="signal peptide" evidence="2">
    <location>
        <begin position="1"/>
        <end position="17"/>
    </location>
</feature>
<feature type="chain" id="PRO_5043797653" evidence="2">
    <location>
        <begin position="18"/>
        <end position="105"/>
    </location>
</feature>
<evidence type="ECO:0000256" key="2">
    <source>
        <dbReference type="SAM" id="SignalP"/>
    </source>
</evidence>
<sequence length="105" mass="11674">MLSLILDISIYTLTTVAYPSYELQRGRNSNAGKCANPRVYRNNLDTNYKEVDRRHGVSSATGSVNSQPTTPETASFNSNFRQLSGIVRQLENPLAVPSTPVEHLY</sequence>
<keyword evidence="2" id="KW-0732">Signal</keyword>
<dbReference type="AlphaFoldDB" id="A0AAV4S3E3"/>
<protein>
    <submittedName>
        <fullName evidence="3">Uncharacterized protein</fullName>
    </submittedName>
</protein>
<feature type="compositionally biased region" description="Polar residues" evidence="1">
    <location>
        <begin position="58"/>
        <end position="76"/>
    </location>
</feature>
<comment type="caution">
    <text evidence="3">The sequence shown here is derived from an EMBL/GenBank/DDBJ whole genome shotgun (WGS) entry which is preliminary data.</text>
</comment>
<dbReference type="Proteomes" id="UP001054837">
    <property type="component" value="Unassembled WGS sequence"/>
</dbReference>
<evidence type="ECO:0000256" key="1">
    <source>
        <dbReference type="SAM" id="MobiDB-lite"/>
    </source>
</evidence>
<accession>A0AAV4S3E3</accession>
<dbReference type="EMBL" id="BPLQ01006954">
    <property type="protein sequence ID" value="GIY26568.1"/>
    <property type="molecule type" value="Genomic_DNA"/>
</dbReference>
<proteinExistence type="predicted"/>
<gene>
    <name evidence="3" type="ORF">CDAR_312911</name>
</gene>
<evidence type="ECO:0000313" key="3">
    <source>
        <dbReference type="EMBL" id="GIY26568.1"/>
    </source>
</evidence>
<keyword evidence="4" id="KW-1185">Reference proteome</keyword>
<name>A0AAV4S3E3_9ARAC</name>